<evidence type="ECO:0000256" key="1">
    <source>
        <dbReference type="ARBA" id="ARBA00022603"/>
    </source>
</evidence>
<feature type="domain" description="S-adenosylmethionine-dependent methyltransferase" evidence="4">
    <location>
        <begin position="42"/>
        <end position="337"/>
    </location>
</feature>
<dbReference type="Gene3D" id="3.30.750.80">
    <property type="entry name" value="RNA methyltransferase domain (HRMD) like"/>
    <property type="match status" value="1"/>
</dbReference>
<evidence type="ECO:0000313" key="6">
    <source>
        <dbReference type="Proteomes" id="UP001195660"/>
    </source>
</evidence>
<dbReference type="CDD" id="cd02440">
    <property type="entry name" value="AdoMet_MTases"/>
    <property type="match status" value="1"/>
</dbReference>
<keyword evidence="2" id="KW-0808">Transferase</keyword>
<gene>
    <name evidence="5" type="ORF">GM173_08765</name>
</gene>
<dbReference type="EMBL" id="WOFE01000003">
    <property type="protein sequence ID" value="MBM5571670.1"/>
    <property type="molecule type" value="Genomic_DNA"/>
</dbReference>
<comment type="caution">
    <text evidence="5">The sequence shown here is derived from an EMBL/GenBank/DDBJ whole genome shotgun (WGS) entry which is preliminary data.</text>
</comment>
<dbReference type="Gene3D" id="3.40.50.150">
    <property type="entry name" value="Vaccinia Virus protein VP39"/>
    <property type="match status" value="1"/>
</dbReference>
<reference evidence="5 6" key="1">
    <citation type="submission" date="2019-11" db="EMBL/GenBank/DDBJ databases">
        <title>Novel Deefgea species.</title>
        <authorList>
            <person name="Han J.-H."/>
        </authorList>
    </citation>
    <scope>NUCLEOTIDE SEQUENCE [LARGE SCALE GENOMIC DNA]</scope>
    <source>
        <strain evidence="5 6">LMG 24817</strain>
    </source>
</reference>
<name>A0ABS2CBZ6_9NEIS</name>
<organism evidence="5 6">
    <name type="scientific">Deefgea chitinilytica</name>
    <dbReference type="NCBI Taxonomy" id="570276"/>
    <lineage>
        <taxon>Bacteria</taxon>
        <taxon>Pseudomonadati</taxon>
        <taxon>Pseudomonadota</taxon>
        <taxon>Betaproteobacteria</taxon>
        <taxon>Neisseriales</taxon>
        <taxon>Chitinibacteraceae</taxon>
        <taxon>Deefgea</taxon>
    </lineage>
</organism>
<evidence type="ECO:0000313" key="5">
    <source>
        <dbReference type="EMBL" id="MBM5571670.1"/>
    </source>
</evidence>
<keyword evidence="6" id="KW-1185">Reference proteome</keyword>
<accession>A0ABS2CBZ6</accession>
<dbReference type="InterPro" id="IPR029063">
    <property type="entry name" value="SAM-dependent_MTases_sf"/>
</dbReference>
<evidence type="ECO:0000259" key="4">
    <source>
        <dbReference type="Pfam" id="PF10672"/>
    </source>
</evidence>
<dbReference type="InterPro" id="IPR019614">
    <property type="entry name" value="SAM-dep_methyl-trfase"/>
</dbReference>
<dbReference type="SUPFAM" id="SSF53335">
    <property type="entry name" value="S-adenosyl-L-methionine-dependent methyltransferases"/>
    <property type="match status" value="1"/>
</dbReference>
<keyword evidence="1 5" id="KW-0489">Methyltransferase</keyword>
<dbReference type="Proteomes" id="UP001195660">
    <property type="component" value="Unassembled WGS sequence"/>
</dbReference>
<evidence type="ECO:0000256" key="2">
    <source>
        <dbReference type="ARBA" id="ARBA00022679"/>
    </source>
</evidence>
<dbReference type="PANTHER" id="PTHR43042">
    <property type="entry name" value="SAM-DEPENDENT METHYLTRANSFERASE"/>
    <property type="match status" value="1"/>
</dbReference>
<dbReference type="PANTHER" id="PTHR43042:SF3">
    <property type="entry name" value="RIBOSOMAL RNA LARGE SUBUNIT METHYLTRANSFERASE YWBD-RELATED"/>
    <property type="match status" value="1"/>
</dbReference>
<keyword evidence="3" id="KW-0949">S-adenosyl-L-methionine</keyword>
<proteinExistence type="predicted"/>
<dbReference type="GO" id="GO:0008168">
    <property type="term" value="F:methyltransferase activity"/>
    <property type="evidence" value="ECO:0007669"/>
    <property type="project" value="UniProtKB-KW"/>
</dbReference>
<protein>
    <submittedName>
        <fullName evidence="5">Class I SAM-dependent rRNA methyltransferase</fullName>
    </submittedName>
</protein>
<evidence type="ECO:0000256" key="3">
    <source>
        <dbReference type="ARBA" id="ARBA00022691"/>
    </source>
</evidence>
<dbReference type="GO" id="GO:0032259">
    <property type="term" value="P:methylation"/>
    <property type="evidence" value="ECO:0007669"/>
    <property type="project" value="UniProtKB-KW"/>
</dbReference>
<sequence>MQQDLFSQLDTALANRAALIEQLASEQTNAYRLFHGGIEGVRGLTIDRYNDMILVQTFHRTLSPEQLEEIQAFYARTYPDCVLVYNDRSHSSGRVINRLTEAEEIIAYEPRIAQEFGVDYRIQGRHNMPNPWLLLDTRAVRRRIMQEAAGKSVLNPFAYTSSAGIAAAKAGARHVVNIDFSEANIQIGKNNAKLNDLPIRVRFVQSDAFAALNQLSGKGQPAMVRGKRMPSFPKMEPQQFELLILDPPRVSKSPFGVVDVLNDYASVFKPALLSTKEGGTMICCNNVAQVSREAWLAQMERSAAKAGRPIQSMEWINPDSDFPTSDGPHPLKIALLRV</sequence>
<dbReference type="Pfam" id="PF10672">
    <property type="entry name" value="Methyltrans_SAM"/>
    <property type="match status" value="1"/>
</dbReference>